<accession>A0AAW1TI40</accession>
<keyword evidence="2" id="KW-1185">Reference proteome</keyword>
<protein>
    <submittedName>
        <fullName evidence="1">Uncharacterized protein</fullName>
    </submittedName>
</protein>
<sequence>MAVLLVRRMLAAGNNVRDVSLSRQQRLQAQAAAYAEGYYIASGSQIASEPLQSQLKIPMLRLKPEAASDCGLSREELSRLVASWSEAEMLLIKAAEAYDKAIHAAGFSTEQSQAAAGGVKGVLPITVRLIGPTVDNRAAKSGAQKMQDAESLLNQFGQALAQIDRSLNGHVNLEAPKQPLAMTDLLKLLTSGDVHLDTSTHPVIVGLYQAQLSLAPANKPKSGVFSETGPMGQRRGLITNTPRPLASLVSYGFHSVGGALGGHKRSDDRAMARDIAGDVCMADLLEFQRLTEQFEELRQWLLA</sequence>
<dbReference type="AlphaFoldDB" id="A0AAW1TI40"/>
<comment type="caution">
    <text evidence="1">The sequence shown here is derived from an EMBL/GenBank/DDBJ whole genome shotgun (WGS) entry which is preliminary data.</text>
</comment>
<dbReference type="Proteomes" id="UP001485043">
    <property type="component" value="Unassembled WGS sequence"/>
</dbReference>
<evidence type="ECO:0000313" key="2">
    <source>
        <dbReference type="Proteomes" id="UP001485043"/>
    </source>
</evidence>
<organism evidence="1 2">
    <name type="scientific">Apatococcus fuscideae</name>
    <dbReference type="NCBI Taxonomy" id="2026836"/>
    <lineage>
        <taxon>Eukaryota</taxon>
        <taxon>Viridiplantae</taxon>
        <taxon>Chlorophyta</taxon>
        <taxon>core chlorophytes</taxon>
        <taxon>Trebouxiophyceae</taxon>
        <taxon>Chlorellales</taxon>
        <taxon>Chlorellaceae</taxon>
        <taxon>Apatococcus</taxon>
    </lineage>
</organism>
<evidence type="ECO:0000313" key="1">
    <source>
        <dbReference type="EMBL" id="KAK9868100.1"/>
    </source>
</evidence>
<gene>
    <name evidence="1" type="ORF">WJX84_003098</name>
</gene>
<proteinExistence type="predicted"/>
<reference evidence="1 2" key="1">
    <citation type="journal article" date="2024" name="Nat. Commun.">
        <title>Phylogenomics reveals the evolutionary origins of lichenization in chlorophyte algae.</title>
        <authorList>
            <person name="Puginier C."/>
            <person name="Libourel C."/>
            <person name="Otte J."/>
            <person name="Skaloud P."/>
            <person name="Haon M."/>
            <person name="Grisel S."/>
            <person name="Petersen M."/>
            <person name="Berrin J.G."/>
            <person name="Delaux P.M."/>
            <person name="Dal Grande F."/>
            <person name="Keller J."/>
        </authorList>
    </citation>
    <scope>NUCLEOTIDE SEQUENCE [LARGE SCALE GENOMIC DNA]</scope>
    <source>
        <strain evidence="1 2">SAG 2523</strain>
    </source>
</reference>
<name>A0AAW1TI40_9CHLO</name>
<dbReference type="EMBL" id="JALJOV010000045">
    <property type="protein sequence ID" value="KAK9868100.1"/>
    <property type="molecule type" value="Genomic_DNA"/>
</dbReference>